<evidence type="ECO:0000313" key="3">
    <source>
        <dbReference type="EMBL" id="SFV68316.1"/>
    </source>
</evidence>
<keyword evidence="1" id="KW-0443">Lipid metabolism</keyword>
<dbReference type="EMBL" id="FPHL01000051">
    <property type="protein sequence ID" value="SFV68316.1"/>
    <property type="molecule type" value="Genomic_DNA"/>
</dbReference>
<protein>
    <recommendedName>
        <fullName evidence="2">PNPLA domain-containing protein</fullName>
    </recommendedName>
</protein>
<evidence type="ECO:0000259" key="2">
    <source>
        <dbReference type="PROSITE" id="PS51635"/>
    </source>
</evidence>
<evidence type="ECO:0000256" key="1">
    <source>
        <dbReference type="ARBA" id="ARBA00023098"/>
    </source>
</evidence>
<dbReference type="AlphaFoldDB" id="A0A1W1CR83"/>
<dbReference type="InterPro" id="IPR016035">
    <property type="entry name" value="Acyl_Trfase/lysoPLipase"/>
</dbReference>
<dbReference type="InterPro" id="IPR002641">
    <property type="entry name" value="PNPLA_dom"/>
</dbReference>
<dbReference type="PROSITE" id="PS51635">
    <property type="entry name" value="PNPLA"/>
    <property type="match status" value="1"/>
</dbReference>
<proteinExistence type="predicted"/>
<feature type="domain" description="PNPLA" evidence="2">
    <location>
        <begin position="29"/>
        <end position="269"/>
    </location>
</feature>
<reference evidence="3" key="1">
    <citation type="submission" date="2016-10" db="EMBL/GenBank/DDBJ databases">
        <authorList>
            <person name="de Groot N.N."/>
        </authorList>
    </citation>
    <scope>NUCLEOTIDE SEQUENCE</scope>
</reference>
<gene>
    <name evidence="3" type="ORF">MNB_SV-10-703</name>
</gene>
<name>A0A1W1CR83_9ZZZZ</name>
<dbReference type="SUPFAM" id="SSF52151">
    <property type="entry name" value="FabD/lysophospholipase-like"/>
    <property type="match status" value="1"/>
</dbReference>
<sequence>MKFFYTLFLLFTFAAFPLRATPRTIDFSMVISGGVSLGAYESGYNWAMIKMMKNLRQHAVYIKPELRAVAGASAGSINALLTTLYWCQKENVPLKNSVEDNLFYDTWVDLGIEDLMIKGEDPHNKSSLFSRRVLRKKAQKIIAHLQKDIYKKGCKVALGVSVTKATPIVEDIAGIQIKNQHFSIPFTMEEYQGHMRISNRKMPPSTDFYLSIPGIEHNASKMIDVLFASSAFPGVFQQVKLDYVYKGKPYKHYFIDGGAYDNVPLQLAIELDPRSHFFLFMDPSNMRKEPKQKEEETEQTPIGFFSSNTVPLFNSLEIFQSMKLYEAINKYFRGHTDNSLILSSRYHPLTGNYLEHFAAFLDKNFRQYDYQVGIYDAVYHIAKKLRTEKHFSGYSQEALMQMLQKKIGIDKNPDAKEAFKLFMDTEFHHIRPKTDNRYSAIYNAFNLQCIDKKRYGFEAFKTFLSKLDMHYLPTPKKSFLRYAKRDVDNWYRKPLRFVVDRITTLENDRAKVYPDYRSFATLASVSAWAGSTFIQDKEGFEFLPLNAPDDGQNSTLRTALRLLPGGISTDMKNGGMSIEYTALYHLNKPPISGFEGKASYVLGSHTPDFVRFDLGAYSEYSDVLKFGAGASLFGDTKGRFYKKKSAYGYNTYVDLLDIFRLTYVHRRGDLYTNDYLYFGIENIPSLLYWLSR</sequence>
<accession>A0A1W1CR83</accession>
<dbReference type="Pfam" id="PF01734">
    <property type="entry name" value="Patatin"/>
    <property type="match status" value="1"/>
</dbReference>
<organism evidence="3">
    <name type="scientific">hydrothermal vent metagenome</name>
    <dbReference type="NCBI Taxonomy" id="652676"/>
    <lineage>
        <taxon>unclassified sequences</taxon>
        <taxon>metagenomes</taxon>
        <taxon>ecological metagenomes</taxon>
    </lineage>
</organism>
<dbReference type="Gene3D" id="3.40.1090.10">
    <property type="entry name" value="Cytosolic phospholipase A2 catalytic domain"/>
    <property type="match status" value="2"/>
</dbReference>
<dbReference type="GO" id="GO:0006629">
    <property type="term" value="P:lipid metabolic process"/>
    <property type="evidence" value="ECO:0007669"/>
    <property type="project" value="UniProtKB-KW"/>
</dbReference>